<evidence type="ECO:0000256" key="1">
    <source>
        <dbReference type="ARBA" id="ARBA00022801"/>
    </source>
</evidence>
<evidence type="ECO:0000313" key="3">
    <source>
        <dbReference type="EMBL" id="VAX23983.1"/>
    </source>
</evidence>
<feature type="domain" description="PPM-type phosphatase" evidence="2">
    <location>
        <begin position="313"/>
        <end position="530"/>
    </location>
</feature>
<dbReference type="InterPro" id="IPR001932">
    <property type="entry name" value="PPM-type_phosphatase-like_dom"/>
</dbReference>
<protein>
    <recommendedName>
        <fullName evidence="2">PPM-type phosphatase domain-containing protein</fullName>
    </recommendedName>
</protein>
<gene>
    <name evidence="3" type="ORF">MNBD_IGNAVI01-2214</name>
</gene>
<dbReference type="Pfam" id="PF07228">
    <property type="entry name" value="SpoIIE"/>
    <property type="match status" value="1"/>
</dbReference>
<dbReference type="AlphaFoldDB" id="A0A3B1CGV0"/>
<dbReference type="PANTHER" id="PTHR43156:SF2">
    <property type="entry name" value="STAGE II SPORULATION PROTEIN E"/>
    <property type="match status" value="1"/>
</dbReference>
<dbReference type="SMART" id="SM00331">
    <property type="entry name" value="PP2C_SIG"/>
    <property type="match status" value="1"/>
</dbReference>
<keyword evidence="1" id="KW-0378">Hydrolase</keyword>
<dbReference type="Gene3D" id="3.60.40.10">
    <property type="entry name" value="PPM-type phosphatase domain"/>
    <property type="match status" value="1"/>
</dbReference>
<organism evidence="3">
    <name type="scientific">hydrothermal vent metagenome</name>
    <dbReference type="NCBI Taxonomy" id="652676"/>
    <lineage>
        <taxon>unclassified sequences</taxon>
        <taxon>metagenomes</taxon>
        <taxon>ecological metagenomes</taxon>
    </lineage>
</organism>
<dbReference type="InterPro" id="IPR036457">
    <property type="entry name" value="PPM-type-like_dom_sf"/>
</dbReference>
<dbReference type="GO" id="GO:0016791">
    <property type="term" value="F:phosphatase activity"/>
    <property type="evidence" value="ECO:0007669"/>
    <property type="project" value="TreeGrafter"/>
</dbReference>
<sequence>MTTDTITEKLSIHVKSFQESFDILSNSSSLYEMSNQFMKVLRGSFFTTNISIFHKNDYKSDWTTLTAKDDGSIEKVRSISVQDSFKINSNVELTELYTSTKLVDSSYLGIWLGKKFDGTEYTDIDKITFQIFIQMFDNAYQALLSHKKEKSLIFDLNNKVAQLYNLIDTGIELSNLHHGDKMMELAISRAISLTNSSFGRIKVTENNVVKEETTYPPNLGKERHKNHRSLTEKFVDEGVEYEFVLCEKESRSGTVDYDETDQLLLGAIVRQVHAAIENDRYHKEALENEAMKRELAVAAEIQKRILPDKLPEIDGYDLAGINIPSKEVSGDYYNVLKLDDSRYALIVADVTGKGMPASLLVSTLDASLQAYLDFQIPLSEMAVKLNSIIFRASTADKFITFFIAVLNPQNGELDIINAGHNPALILRKEKEIEKIDAGGVAFGMFDMGLPFEGQKLTLEKGERLFIFSDGIPEAMDKDEEEYSDERLEDLFKDETPESSRDFISLILRDVRKHTKGEMQSDDITAIYLIRK</sequence>
<evidence type="ECO:0000259" key="2">
    <source>
        <dbReference type="SMART" id="SM00331"/>
    </source>
</evidence>
<name>A0A3B1CGV0_9ZZZZ</name>
<dbReference type="InterPro" id="IPR052016">
    <property type="entry name" value="Bact_Sigma-Reg"/>
</dbReference>
<proteinExistence type="predicted"/>
<accession>A0A3B1CGV0</accession>
<dbReference type="PANTHER" id="PTHR43156">
    <property type="entry name" value="STAGE II SPORULATION PROTEIN E-RELATED"/>
    <property type="match status" value="1"/>
</dbReference>
<dbReference type="EMBL" id="UOGD01000263">
    <property type="protein sequence ID" value="VAX23983.1"/>
    <property type="molecule type" value="Genomic_DNA"/>
</dbReference>
<reference evidence="3" key="1">
    <citation type="submission" date="2018-06" db="EMBL/GenBank/DDBJ databases">
        <authorList>
            <person name="Zhirakovskaya E."/>
        </authorList>
    </citation>
    <scope>NUCLEOTIDE SEQUENCE</scope>
</reference>
<dbReference type="SUPFAM" id="SSF81606">
    <property type="entry name" value="PP2C-like"/>
    <property type="match status" value="1"/>
</dbReference>